<comment type="caution">
    <text evidence="1">The sequence shown here is derived from an EMBL/GenBank/DDBJ whole genome shotgun (WGS) entry which is preliminary data.</text>
</comment>
<name>A0A397TRZ6_9GLOM</name>
<dbReference type="Proteomes" id="UP000266673">
    <property type="component" value="Unassembled WGS sequence"/>
</dbReference>
<dbReference type="AlphaFoldDB" id="A0A397TRZ6"/>
<accession>A0A397TRZ6</accession>
<dbReference type="OrthoDB" id="2439815at2759"/>
<dbReference type="EMBL" id="QKWP01003634">
    <property type="protein sequence ID" value="RIB00780.1"/>
    <property type="molecule type" value="Genomic_DNA"/>
</dbReference>
<evidence type="ECO:0000313" key="2">
    <source>
        <dbReference type="Proteomes" id="UP000266673"/>
    </source>
</evidence>
<proteinExistence type="predicted"/>
<protein>
    <submittedName>
        <fullName evidence="1">Uncharacterized protein</fullName>
    </submittedName>
</protein>
<keyword evidence="2" id="KW-1185">Reference proteome</keyword>
<evidence type="ECO:0000313" key="1">
    <source>
        <dbReference type="EMBL" id="RIB00780.1"/>
    </source>
</evidence>
<reference evidence="1 2" key="1">
    <citation type="submission" date="2018-06" db="EMBL/GenBank/DDBJ databases">
        <title>Comparative genomics reveals the genomic features of Rhizophagus irregularis, R. cerebriforme, R. diaphanum and Gigaspora rosea, and their symbiotic lifestyle signature.</title>
        <authorList>
            <person name="Morin E."/>
            <person name="San Clemente H."/>
            <person name="Chen E.C.H."/>
            <person name="De La Providencia I."/>
            <person name="Hainaut M."/>
            <person name="Kuo A."/>
            <person name="Kohler A."/>
            <person name="Murat C."/>
            <person name="Tang N."/>
            <person name="Roy S."/>
            <person name="Loubradou J."/>
            <person name="Henrissat B."/>
            <person name="Grigoriev I.V."/>
            <person name="Corradi N."/>
            <person name="Roux C."/>
            <person name="Martin F.M."/>
        </authorList>
    </citation>
    <scope>NUCLEOTIDE SEQUENCE [LARGE SCALE GENOMIC DNA]</scope>
    <source>
        <strain evidence="1 2">DAOM 194757</strain>
    </source>
</reference>
<organism evidence="1 2">
    <name type="scientific">Gigaspora rosea</name>
    <dbReference type="NCBI Taxonomy" id="44941"/>
    <lineage>
        <taxon>Eukaryota</taxon>
        <taxon>Fungi</taxon>
        <taxon>Fungi incertae sedis</taxon>
        <taxon>Mucoromycota</taxon>
        <taxon>Glomeromycotina</taxon>
        <taxon>Glomeromycetes</taxon>
        <taxon>Diversisporales</taxon>
        <taxon>Gigasporaceae</taxon>
        <taxon>Gigaspora</taxon>
    </lineage>
</organism>
<gene>
    <name evidence="1" type="ORF">C2G38_2051388</name>
</gene>
<sequence length="212" mass="24873">MKIFKQTDNKFDNEIEATSITNRRTYTRVINDKHTNESTYITINKEATDNFENEDNLEEQFRFEKTYTTIHNETTNSSSNVNIEEQLFEPELNFENEDNLEEQLRFEKTYTTIHNETTNPSSNVNIEEQLFEPELAYIIINNKATRSEVNLEELLLRSVDQKYSYISVFDTDSSDKESDNTFSALTLGQTFITWDDAEKSLDRYGLEKGFSI</sequence>